<feature type="domain" description="DUF8152" evidence="1">
    <location>
        <begin position="14"/>
        <end position="95"/>
    </location>
</feature>
<dbReference type="Pfam" id="PF26479">
    <property type="entry name" value="DUF8152"/>
    <property type="match status" value="1"/>
</dbReference>
<dbReference type="RefSeq" id="WP_246970032.1">
    <property type="nucleotide sequence ID" value="NZ_CP095397.1"/>
</dbReference>
<comment type="caution">
    <text evidence="2">The sequence shown here is derived from an EMBL/GenBank/DDBJ whole genome shotgun (WGS) entry which is preliminary data.</text>
</comment>
<sequence length="96" mass="10707">MTDDDTDRSLEERTEALCRHLEATAELPIDPRTNRWLGEAEAVARDAATSDLDEATTKKRVDQVAHLLESADETGHDEVDEHLEAARALCAHILEE</sequence>
<dbReference type="EMBL" id="JBHSDJ010000130">
    <property type="protein sequence ID" value="MFC4249049.1"/>
    <property type="molecule type" value="Genomic_DNA"/>
</dbReference>
<name>A0ABD5P3Y9_9EURY</name>
<proteinExistence type="predicted"/>
<dbReference type="InterPro" id="IPR058465">
    <property type="entry name" value="DUF8152"/>
</dbReference>
<evidence type="ECO:0000313" key="3">
    <source>
        <dbReference type="Proteomes" id="UP001595821"/>
    </source>
</evidence>
<dbReference type="Proteomes" id="UP001595821">
    <property type="component" value="Unassembled WGS sequence"/>
</dbReference>
<evidence type="ECO:0000259" key="1">
    <source>
        <dbReference type="Pfam" id="PF26479"/>
    </source>
</evidence>
<accession>A0ABD5P3Y9</accession>
<dbReference type="GeneID" id="71855542"/>
<gene>
    <name evidence="2" type="ORF">ACFOZ7_19310</name>
</gene>
<reference evidence="2 3" key="1">
    <citation type="journal article" date="2014" name="Int. J. Syst. Evol. Microbiol.">
        <title>Complete genome sequence of Corynebacterium casei LMG S-19264T (=DSM 44701T), isolated from a smear-ripened cheese.</title>
        <authorList>
            <consortium name="US DOE Joint Genome Institute (JGI-PGF)"/>
            <person name="Walter F."/>
            <person name="Albersmeier A."/>
            <person name="Kalinowski J."/>
            <person name="Ruckert C."/>
        </authorList>
    </citation>
    <scope>NUCLEOTIDE SEQUENCE [LARGE SCALE GENOMIC DNA]</scope>
    <source>
        <strain evidence="2 3">IBRC-M 10912</strain>
    </source>
</reference>
<organism evidence="2 3">
    <name type="scientific">Natribaculum luteum</name>
    <dbReference type="NCBI Taxonomy" id="1586232"/>
    <lineage>
        <taxon>Archaea</taxon>
        <taxon>Methanobacteriati</taxon>
        <taxon>Methanobacteriota</taxon>
        <taxon>Stenosarchaea group</taxon>
        <taxon>Halobacteria</taxon>
        <taxon>Halobacteriales</taxon>
        <taxon>Natrialbaceae</taxon>
        <taxon>Natribaculum</taxon>
    </lineage>
</organism>
<evidence type="ECO:0000313" key="2">
    <source>
        <dbReference type="EMBL" id="MFC4249049.1"/>
    </source>
</evidence>
<dbReference type="AlphaFoldDB" id="A0ABD5P3Y9"/>
<protein>
    <recommendedName>
        <fullName evidence="1">DUF8152 domain-containing protein</fullName>
    </recommendedName>
</protein>